<dbReference type="SUPFAM" id="SSF55464">
    <property type="entry name" value="Origin of replication-binding domain, RBD-like"/>
    <property type="match status" value="1"/>
</dbReference>
<protein>
    <recommendedName>
        <fullName evidence="4">Geminivirus AL1 replication-associated protein catalytic domain-containing protein</fullName>
    </recommendedName>
</protein>
<keyword evidence="3" id="KW-1185">Reference proteome</keyword>
<sequence length="211" mass="24362">MFGRFRAGSVSKQSKTSSKVSASSRTGRSTLGSSVDTEARLHRRWVFLTYSQCSLESKIEFEEGFSDMLQRNELTMATYYGCRENHETEGIHYHVLLNFGEQPNWSSKYTRSILPVEGNECDSLHISTPRPKQRISQYIETRVNYCEKEKGGDCFGQRPEFSLKKKLERKRKWEEIGSKPTAPAKLAKLKEQFPDVFLQIVSITRKMDDVE</sequence>
<dbReference type="Proteomes" id="UP001150942">
    <property type="component" value="Unassembled WGS sequence"/>
</dbReference>
<comment type="caution">
    <text evidence="2">The sequence shown here is derived from an EMBL/GenBank/DDBJ whole genome shotgun (WGS) entry which is preliminary data.</text>
</comment>
<organism evidence="2 3">
    <name type="scientific">Penicillium cf. viridicatum</name>
    <dbReference type="NCBI Taxonomy" id="2972119"/>
    <lineage>
        <taxon>Eukaryota</taxon>
        <taxon>Fungi</taxon>
        <taxon>Dikarya</taxon>
        <taxon>Ascomycota</taxon>
        <taxon>Pezizomycotina</taxon>
        <taxon>Eurotiomycetes</taxon>
        <taxon>Eurotiomycetidae</taxon>
        <taxon>Eurotiales</taxon>
        <taxon>Aspergillaceae</taxon>
        <taxon>Penicillium</taxon>
    </lineage>
</organism>
<dbReference type="AlphaFoldDB" id="A0A9W9LYA8"/>
<reference evidence="2" key="2">
    <citation type="journal article" date="2023" name="IMA Fungus">
        <title>Comparative genomic study of the Penicillium genus elucidates a diverse pangenome and 15 lateral gene transfer events.</title>
        <authorList>
            <person name="Petersen C."/>
            <person name="Sorensen T."/>
            <person name="Nielsen M.R."/>
            <person name="Sondergaard T.E."/>
            <person name="Sorensen J.L."/>
            <person name="Fitzpatrick D.A."/>
            <person name="Frisvad J.C."/>
            <person name="Nielsen K.L."/>
        </authorList>
    </citation>
    <scope>NUCLEOTIDE SEQUENCE</scope>
    <source>
        <strain evidence="2">IBT 20477</strain>
    </source>
</reference>
<dbReference type="EMBL" id="JAPQKQ010000009">
    <property type="protein sequence ID" value="KAJ5182080.1"/>
    <property type="molecule type" value="Genomic_DNA"/>
</dbReference>
<evidence type="ECO:0000256" key="1">
    <source>
        <dbReference type="SAM" id="MobiDB-lite"/>
    </source>
</evidence>
<evidence type="ECO:0000313" key="3">
    <source>
        <dbReference type="Proteomes" id="UP001150942"/>
    </source>
</evidence>
<feature type="compositionally biased region" description="Low complexity" evidence="1">
    <location>
        <begin position="7"/>
        <end position="33"/>
    </location>
</feature>
<dbReference type="OrthoDB" id="4355886at2759"/>
<evidence type="ECO:0000313" key="2">
    <source>
        <dbReference type="EMBL" id="KAJ5182080.1"/>
    </source>
</evidence>
<feature type="region of interest" description="Disordered" evidence="1">
    <location>
        <begin position="1"/>
        <end position="33"/>
    </location>
</feature>
<name>A0A9W9LYA8_9EURO</name>
<dbReference type="Gene3D" id="3.40.1310.20">
    <property type="match status" value="1"/>
</dbReference>
<accession>A0A9W9LYA8</accession>
<proteinExistence type="predicted"/>
<reference evidence="2" key="1">
    <citation type="submission" date="2022-11" db="EMBL/GenBank/DDBJ databases">
        <authorList>
            <person name="Petersen C."/>
        </authorList>
    </citation>
    <scope>NUCLEOTIDE SEQUENCE</scope>
    <source>
        <strain evidence="2">IBT 20477</strain>
    </source>
</reference>
<gene>
    <name evidence="2" type="ORF">N7449_012227</name>
</gene>
<evidence type="ECO:0008006" key="4">
    <source>
        <dbReference type="Google" id="ProtNLM"/>
    </source>
</evidence>